<keyword evidence="6 9" id="KW-1015">Disulfide bond</keyword>
<feature type="signal peptide" evidence="10">
    <location>
        <begin position="1"/>
        <end position="24"/>
    </location>
</feature>
<feature type="disulfide bond" evidence="9">
    <location>
        <begin position="296"/>
        <end position="314"/>
    </location>
</feature>
<dbReference type="EMBL" id="VVIM01000011">
    <property type="protein sequence ID" value="KAB0791907.1"/>
    <property type="molecule type" value="Genomic_DNA"/>
</dbReference>
<evidence type="ECO:0000256" key="5">
    <source>
        <dbReference type="ARBA" id="ARBA00023136"/>
    </source>
</evidence>
<dbReference type="GO" id="GO:0043235">
    <property type="term" value="C:receptor complex"/>
    <property type="evidence" value="ECO:0007669"/>
    <property type="project" value="TreeGrafter"/>
</dbReference>
<feature type="disulfide bond" evidence="9">
    <location>
        <begin position="260"/>
        <end position="275"/>
    </location>
</feature>
<evidence type="ECO:0000256" key="9">
    <source>
        <dbReference type="PROSITE-ProRule" id="PRU00124"/>
    </source>
</evidence>
<keyword evidence="4" id="KW-1133">Transmembrane helix</keyword>
<feature type="disulfide bond" evidence="9">
    <location>
        <begin position="248"/>
        <end position="266"/>
    </location>
</feature>
<keyword evidence="7" id="KW-0675">Receptor</keyword>
<feature type="disulfide bond" evidence="9">
    <location>
        <begin position="85"/>
        <end position="103"/>
    </location>
</feature>
<proteinExistence type="predicted"/>
<evidence type="ECO:0000256" key="4">
    <source>
        <dbReference type="ARBA" id="ARBA00022989"/>
    </source>
</evidence>
<dbReference type="Pfam" id="PF00057">
    <property type="entry name" value="Ldl_recept_a"/>
    <property type="match status" value="8"/>
</dbReference>
<feature type="disulfide bond" evidence="9">
    <location>
        <begin position="337"/>
        <end position="355"/>
    </location>
</feature>
<name>A0A5N4A3L7_PHOPY</name>
<feature type="disulfide bond" evidence="9">
    <location>
        <begin position="124"/>
        <end position="142"/>
    </location>
</feature>
<dbReference type="PROSITE" id="PS01209">
    <property type="entry name" value="LDLRA_1"/>
    <property type="match status" value="5"/>
</dbReference>
<comment type="subcellular location">
    <subcellularLocation>
        <location evidence="1">Membrane</location>
        <topology evidence="1">Single-pass membrane protein</topology>
    </subcellularLocation>
</comment>
<protein>
    <recommendedName>
        <fullName evidence="13">Sushi domain-containing protein</fullName>
    </recommendedName>
</protein>
<evidence type="ECO:0000256" key="1">
    <source>
        <dbReference type="ARBA" id="ARBA00004167"/>
    </source>
</evidence>
<organism evidence="11 12">
    <name type="scientific">Photinus pyralis</name>
    <name type="common">Common eastern firefly</name>
    <name type="synonym">Lampyris pyralis</name>
    <dbReference type="NCBI Taxonomy" id="7054"/>
    <lineage>
        <taxon>Eukaryota</taxon>
        <taxon>Metazoa</taxon>
        <taxon>Ecdysozoa</taxon>
        <taxon>Arthropoda</taxon>
        <taxon>Hexapoda</taxon>
        <taxon>Insecta</taxon>
        <taxon>Pterygota</taxon>
        <taxon>Neoptera</taxon>
        <taxon>Endopterygota</taxon>
        <taxon>Coleoptera</taxon>
        <taxon>Polyphaga</taxon>
        <taxon>Elateriformia</taxon>
        <taxon>Elateroidea</taxon>
        <taxon>Lampyridae</taxon>
        <taxon>Lampyrinae</taxon>
        <taxon>Photinus</taxon>
    </lineage>
</organism>
<dbReference type="OrthoDB" id="2019384at2759"/>
<keyword evidence="10" id="KW-0732">Signal</keyword>
<keyword evidence="8" id="KW-0325">Glycoprotein</keyword>
<feature type="disulfide bond" evidence="9">
    <location>
        <begin position="330"/>
        <end position="342"/>
    </location>
</feature>
<keyword evidence="5" id="KW-0472">Membrane</keyword>
<dbReference type="GO" id="GO:0006898">
    <property type="term" value="P:receptor-mediated endocytosis"/>
    <property type="evidence" value="ECO:0007669"/>
    <property type="project" value="TreeGrafter"/>
</dbReference>
<feature type="disulfide bond" evidence="9">
    <location>
        <begin position="241"/>
        <end position="253"/>
    </location>
</feature>
<reference evidence="11 12" key="1">
    <citation type="journal article" date="2018" name="Elife">
        <title>Firefly genomes illuminate parallel origins of bioluminescence in beetles.</title>
        <authorList>
            <person name="Fallon T.R."/>
            <person name="Lower S.E."/>
            <person name="Chang C.H."/>
            <person name="Bessho-Uehara M."/>
            <person name="Martin G.J."/>
            <person name="Bewick A.J."/>
            <person name="Behringer M."/>
            <person name="Debat H.J."/>
            <person name="Wong I."/>
            <person name="Day J.C."/>
            <person name="Suvorov A."/>
            <person name="Silva C.J."/>
            <person name="Stanger-Hall K.F."/>
            <person name="Hall D.W."/>
            <person name="Schmitz R.J."/>
            <person name="Nelson D.R."/>
            <person name="Lewis S.M."/>
            <person name="Shigenobu S."/>
            <person name="Bybee S.M."/>
            <person name="Larracuente A.M."/>
            <person name="Oba Y."/>
            <person name="Weng J.K."/>
        </authorList>
    </citation>
    <scope>NUCLEOTIDE SEQUENCE [LARGE SCALE GENOMIC DNA]</scope>
    <source>
        <strain evidence="11">1611_PpyrPB1</strain>
        <tissue evidence="11">Whole body</tissue>
    </source>
</reference>
<feature type="chain" id="PRO_5024388972" description="Sushi domain-containing protein" evidence="10">
    <location>
        <begin position="25"/>
        <end position="530"/>
    </location>
</feature>
<keyword evidence="2" id="KW-0812">Transmembrane</keyword>
<dbReference type="InterPro" id="IPR051221">
    <property type="entry name" value="LDLR-related"/>
</dbReference>
<evidence type="ECO:0000313" key="11">
    <source>
        <dbReference type="EMBL" id="KAB0791907.1"/>
    </source>
</evidence>
<dbReference type="FunFam" id="4.10.400.10:FF:000065">
    <property type="entry name" value="Transmembrane protease serine 7"/>
    <property type="match status" value="1"/>
</dbReference>
<sequence>MLLFLVFLTCSYLFANFANGGTYAENYSEFRRTRFCNESSFRCDSGECITEDHLCDGTVHCRDGSDETRDCFNIIPCASDLLFQCDYGACINKARQCDGTPDCKDKSDETALACKKCGRREFRCSSGEYIDASSLCDGTADCCDKSDETADACASFVCPSYTFRCDYGACVHKRSQCNGRRDCADGSDEERCGRTRLPFLGRGDFVCDSGQCISSENVCDGSIDCKDRSDETPKVCEKMVCPRYSYRCKYGACVNTKRRCDGVIDCIDGSDETGCAYATVPPPTPSTKCALYEFKCDSGECINEGDICNGKRECADGSDETFEFCAYRRCPHNTLKCDYGGCVPISAVCDGTANCWDGSDEKNCPPQHSSDEDEIGCVIPKNPDHGEHQIVRSGTGALNRRAKTAPTFAVLRTKCDEGYAPTPPKEGSLSICASGTWTPAPVHCTRTCPALVSSAHTECKYENTPLKSCTNAVHGTVAMTPCADVSLSLMQVCGNGNWDIPVTRCIPNAPTNTNGTVINIFYIYKDKDKR</sequence>
<feature type="disulfide bond" evidence="9">
    <location>
        <begin position="207"/>
        <end position="225"/>
    </location>
</feature>
<dbReference type="PANTHER" id="PTHR22722:SF14">
    <property type="entry name" value="MEGALIN, ISOFORM A"/>
    <property type="match status" value="1"/>
</dbReference>
<accession>A0A5N4A3L7</accession>
<feature type="disulfide bond" evidence="9">
    <location>
        <begin position="165"/>
        <end position="183"/>
    </location>
</feature>
<dbReference type="InterPro" id="IPR002172">
    <property type="entry name" value="LDrepeatLR_classA_rpt"/>
</dbReference>
<evidence type="ECO:0008006" key="13">
    <source>
        <dbReference type="Google" id="ProtNLM"/>
    </source>
</evidence>
<dbReference type="PROSITE" id="PS50068">
    <property type="entry name" value="LDLRA_2"/>
    <property type="match status" value="8"/>
</dbReference>
<evidence type="ECO:0000256" key="2">
    <source>
        <dbReference type="ARBA" id="ARBA00022692"/>
    </source>
</evidence>
<dbReference type="PANTHER" id="PTHR22722">
    <property type="entry name" value="LOW-DENSITY LIPOPROTEIN RECEPTOR-RELATED PROTEIN 2-RELATED"/>
    <property type="match status" value="1"/>
</dbReference>
<keyword evidence="12" id="KW-1185">Reference proteome</keyword>
<evidence type="ECO:0000256" key="7">
    <source>
        <dbReference type="ARBA" id="ARBA00023170"/>
    </source>
</evidence>
<feature type="disulfide bond" evidence="9">
    <location>
        <begin position="349"/>
        <end position="364"/>
    </location>
</feature>
<dbReference type="SMART" id="SM00192">
    <property type="entry name" value="LDLa"/>
    <property type="match status" value="8"/>
</dbReference>
<dbReference type="CDD" id="cd00112">
    <property type="entry name" value="LDLa"/>
    <property type="match status" value="8"/>
</dbReference>
<keyword evidence="3" id="KW-0677">Repeat</keyword>
<dbReference type="InterPro" id="IPR023415">
    <property type="entry name" value="LDLR_class-A_CS"/>
</dbReference>
<feature type="disulfide bond" evidence="9">
    <location>
        <begin position="289"/>
        <end position="301"/>
    </location>
</feature>
<evidence type="ECO:0000256" key="3">
    <source>
        <dbReference type="ARBA" id="ARBA00022737"/>
    </source>
</evidence>
<dbReference type="InParanoid" id="A0A5N4A3L7"/>
<dbReference type="GO" id="GO:0016324">
    <property type="term" value="C:apical plasma membrane"/>
    <property type="evidence" value="ECO:0007669"/>
    <property type="project" value="TreeGrafter"/>
</dbReference>
<evidence type="ECO:0000256" key="10">
    <source>
        <dbReference type="SAM" id="SignalP"/>
    </source>
</evidence>
<dbReference type="SUPFAM" id="SSF57424">
    <property type="entry name" value="LDL receptor-like module"/>
    <property type="match status" value="8"/>
</dbReference>
<dbReference type="InterPro" id="IPR036055">
    <property type="entry name" value="LDL_receptor-like_sf"/>
</dbReference>
<feature type="disulfide bond" evidence="9">
    <location>
        <begin position="43"/>
        <end position="61"/>
    </location>
</feature>
<evidence type="ECO:0000313" key="12">
    <source>
        <dbReference type="Proteomes" id="UP000327044"/>
    </source>
</evidence>
<comment type="caution">
    <text evidence="9">Lacks conserved residue(s) required for the propagation of feature annotation.</text>
</comment>
<evidence type="ECO:0000256" key="8">
    <source>
        <dbReference type="ARBA" id="ARBA00023180"/>
    </source>
</evidence>
<dbReference type="GO" id="GO:0042562">
    <property type="term" value="F:hormone binding"/>
    <property type="evidence" value="ECO:0007669"/>
    <property type="project" value="TreeGrafter"/>
</dbReference>
<dbReference type="Proteomes" id="UP000327044">
    <property type="component" value="Unassembled WGS sequence"/>
</dbReference>
<dbReference type="PRINTS" id="PR00261">
    <property type="entry name" value="LDLRECEPTOR"/>
</dbReference>
<dbReference type="Gene3D" id="4.10.400.10">
    <property type="entry name" value="Low-density Lipoprotein Receptor"/>
    <property type="match status" value="8"/>
</dbReference>
<feature type="disulfide bond" evidence="9">
    <location>
        <begin position="36"/>
        <end position="48"/>
    </location>
</feature>
<gene>
    <name evidence="11" type="ORF">PPYR_03707</name>
</gene>
<dbReference type="AlphaFoldDB" id="A0A5N4A3L7"/>
<feature type="disulfide bond" evidence="9">
    <location>
        <begin position="177"/>
        <end position="192"/>
    </location>
</feature>
<evidence type="ECO:0000256" key="6">
    <source>
        <dbReference type="ARBA" id="ARBA00023157"/>
    </source>
</evidence>
<comment type="caution">
    <text evidence="11">The sequence shown here is derived from an EMBL/GenBank/DDBJ whole genome shotgun (WGS) entry which is preliminary data.</text>
</comment>
<feature type="disulfide bond" evidence="9">
    <location>
        <begin position="158"/>
        <end position="170"/>
    </location>
</feature>